<dbReference type="Proteomes" id="UP000282433">
    <property type="component" value="Chromosome"/>
</dbReference>
<dbReference type="EMBL" id="LR134162">
    <property type="protein sequence ID" value="VEB03887.1"/>
    <property type="molecule type" value="Genomic_DNA"/>
</dbReference>
<name>A0A447RVS5_KLEPN</name>
<reference evidence="1 2" key="1">
    <citation type="submission" date="2018-12" db="EMBL/GenBank/DDBJ databases">
        <authorList>
            <consortium name="Pathogen Informatics"/>
        </authorList>
    </citation>
    <scope>NUCLEOTIDE SEQUENCE [LARGE SCALE GENOMIC DNA]</scope>
    <source>
        <strain evidence="1 2">NCTC13635</strain>
    </source>
</reference>
<organism evidence="1 2">
    <name type="scientific">Klebsiella pneumoniae</name>
    <dbReference type="NCBI Taxonomy" id="573"/>
    <lineage>
        <taxon>Bacteria</taxon>
        <taxon>Pseudomonadati</taxon>
        <taxon>Pseudomonadota</taxon>
        <taxon>Gammaproteobacteria</taxon>
        <taxon>Enterobacterales</taxon>
        <taxon>Enterobacteriaceae</taxon>
        <taxon>Klebsiella/Raoultella group</taxon>
        <taxon>Klebsiella</taxon>
        <taxon>Klebsiella pneumoniae complex</taxon>
    </lineage>
</organism>
<dbReference type="AlphaFoldDB" id="A0A447RVS5"/>
<evidence type="ECO:0000313" key="2">
    <source>
        <dbReference type="Proteomes" id="UP000282433"/>
    </source>
</evidence>
<proteinExistence type="predicted"/>
<accession>A0A447RVS5</accession>
<protein>
    <submittedName>
        <fullName evidence="1">Aerobic C4-dicarboxylate transporter</fullName>
    </submittedName>
</protein>
<evidence type="ECO:0000313" key="1">
    <source>
        <dbReference type="EMBL" id="VEB03887.1"/>
    </source>
</evidence>
<sequence>MNVDPSTLDAKAVAVYAEQAKDQGSWPFYWM</sequence>
<gene>
    <name evidence="1" type="primary">dctA_2</name>
    <name evidence="1" type="ORF">NCTC13635_03995</name>
</gene>